<dbReference type="Proteomes" id="UP000886998">
    <property type="component" value="Unassembled WGS sequence"/>
</dbReference>
<gene>
    <name evidence="1" type="ORF">TNIN_454841</name>
</gene>
<evidence type="ECO:0000313" key="2">
    <source>
        <dbReference type="Proteomes" id="UP000886998"/>
    </source>
</evidence>
<evidence type="ECO:0000313" key="1">
    <source>
        <dbReference type="EMBL" id="GFY53491.1"/>
    </source>
</evidence>
<protein>
    <submittedName>
        <fullName evidence="1">Uncharacterized protein</fullName>
    </submittedName>
</protein>
<name>A0A8X7C1N3_9ARAC</name>
<sequence>MFRRGLHRVVVCIYQIGLLSVKKEEALYVSTCKSRDVGLDSSIRLDDLGRAYYTRDESEAVFKAAGLRRFFLCCRS</sequence>
<comment type="caution">
    <text evidence="1">The sequence shown here is derived from an EMBL/GenBank/DDBJ whole genome shotgun (WGS) entry which is preliminary data.</text>
</comment>
<proteinExistence type="predicted"/>
<keyword evidence="2" id="KW-1185">Reference proteome</keyword>
<reference evidence="1" key="1">
    <citation type="submission" date="2020-08" db="EMBL/GenBank/DDBJ databases">
        <title>Multicomponent nature underlies the extraordinary mechanical properties of spider dragline silk.</title>
        <authorList>
            <person name="Kono N."/>
            <person name="Nakamura H."/>
            <person name="Mori M."/>
            <person name="Yoshida Y."/>
            <person name="Ohtoshi R."/>
            <person name="Malay A.D."/>
            <person name="Moran D.A.P."/>
            <person name="Tomita M."/>
            <person name="Numata K."/>
            <person name="Arakawa K."/>
        </authorList>
    </citation>
    <scope>NUCLEOTIDE SEQUENCE</scope>
</reference>
<dbReference type="AlphaFoldDB" id="A0A8X7C1N3"/>
<organism evidence="1 2">
    <name type="scientific">Trichonephila inaurata madagascariensis</name>
    <dbReference type="NCBI Taxonomy" id="2747483"/>
    <lineage>
        <taxon>Eukaryota</taxon>
        <taxon>Metazoa</taxon>
        <taxon>Ecdysozoa</taxon>
        <taxon>Arthropoda</taxon>
        <taxon>Chelicerata</taxon>
        <taxon>Arachnida</taxon>
        <taxon>Araneae</taxon>
        <taxon>Araneomorphae</taxon>
        <taxon>Entelegynae</taxon>
        <taxon>Araneoidea</taxon>
        <taxon>Nephilidae</taxon>
        <taxon>Trichonephila</taxon>
        <taxon>Trichonephila inaurata</taxon>
    </lineage>
</organism>
<dbReference type="EMBL" id="BMAV01009299">
    <property type="protein sequence ID" value="GFY53491.1"/>
    <property type="molecule type" value="Genomic_DNA"/>
</dbReference>
<accession>A0A8X7C1N3</accession>